<evidence type="ECO:0000256" key="2">
    <source>
        <dbReference type="ARBA" id="ARBA00022695"/>
    </source>
</evidence>
<dbReference type="InterPro" id="IPR014729">
    <property type="entry name" value="Rossmann-like_a/b/a_fold"/>
</dbReference>
<evidence type="ECO:0000313" key="4">
    <source>
        <dbReference type="EMBL" id="EMZ25738.1"/>
    </source>
</evidence>
<dbReference type="OrthoDB" id="9802794at2"/>
<dbReference type="PANTHER" id="PTHR43793:SF1">
    <property type="entry name" value="FAD SYNTHASE"/>
    <property type="match status" value="1"/>
</dbReference>
<reference evidence="4 5" key="1">
    <citation type="journal article" date="2014" name="Genome Announc.">
        <title>Draft genome sequences of the altered schaedler flora, a defined bacterial community from gnotobiotic mice.</title>
        <authorList>
            <person name="Wannemuehler M.J."/>
            <person name="Overstreet A.M."/>
            <person name="Ward D.V."/>
            <person name="Phillips G.J."/>
        </authorList>
    </citation>
    <scope>NUCLEOTIDE SEQUENCE [LARGE SCALE GENOMIC DNA]</scope>
    <source>
        <strain evidence="4 5">ASF492</strain>
    </source>
</reference>
<dbReference type="SUPFAM" id="SSF52374">
    <property type="entry name" value="Nucleotidylyl transferase"/>
    <property type="match status" value="1"/>
</dbReference>
<keyword evidence="5" id="KW-1185">Reference proteome</keyword>
<dbReference type="GO" id="GO:0016779">
    <property type="term" value="F:nucleotidyltransferase activity"/>
    <property type="evidence" value="ECO:0007669"/>
    <property type="project" value="UniProtKB-KW"/>
</dbReference>
<comment type="caution">
    <text evidence="4">The sequence shown here is derived from an EMBL/GenBank/DDBJ whole genome shotgun (WGS) entry which is preliminary data.</text>
</comment>
<organism evidence="4 5">
    <name type="scientific">Eubacterium plexicaudatum ASF492</name>
    <dbReference type="NCBI Taxonomy" id="1235802"/>
    <lineage>
        <taxon>Bacteria</taxon>
        <taxon>Bacillati</taxon>
        <taxon>Bacillota</taxon>
        <taxon>Clostridia</taxon>
        <taxon>Eubacteriales</taxon>
        <taxon>Eubacteriaceae</taxon>
        <taxon>Eubacterium</taxon>
    </lineage>
</organism>
<evidence type="ECO:0000256" key="1">
    <source>
        <dbReference type="ARBA" id="ARBA00022679"/>
    </source>
</evidence>
<protein>
    <submittedName>
        <fullName evidence="4">Glycerol-3-phosphate cytidylyltransferase</fullName>
    </submittedName>
</protein>
<dbReference type="eggNOG" id="COG0615">
    <property type="taxonomic scope" value="Bacteria"/>
</dbReference>
<accession>N2AGY9</accession>
<evidence type="ECO:0000259" key="3">
    <source>
        <dbReference type="Pfam" id="PF01467"/>
    </source>
</evidence>
<dbReference type="AlphaFoldDB" id="N2AGY9"/>
<gene>
    <name evidence="4" type="ORF">C823_02754</name>
</gene>
<dbReference type="Pfam" id="PF01467">
    <property type="entry name" value="CTP_transf_like"/>
    <property type="match status" value="1"/>
</dbReference>
<feature type="domain" description="Cytidyltransferase-like" evidence="3">
    <location>
        <begin position="9"/>
        <end position="136"/>
    </location>
</feature>
<name>N2AGY9_9FIRM</name>
<dbReference type="Gene3D" id="3.40.50.620">
    <property type="entry name" value="HUPs"/>
    <property type="match status" value="1"/>
</dbReference>
<proteinExistence type="predicted"/>
<dbReference type="InterPro" id="IPR050385">
    <property type="entry name" value="Archaeal_FAD_synthase"/>
</dbReference>
<dbReference type="PATRIC" id="fig|1235802.3.peg.2908"/>
<dbReference type="PANTHER" id="PTHR43793">
    <property type="entry name" value="FAD SYNTHASE"/>
    <property type="match status" value="1"/>
</dbReference>
<dbReference type="InterPro" id="IPR004821">
    <property type="entry name" value="Cyt_trans-like"/>
</dbReference>
<dbReference type="Proteomes" id="UP000012589">
    <property type="component" value="Unassembled WGS sequence"/>
</dbReference>
<sequence length="139" mass="16484">MYNSRIGYVAGVFDLFHVGHLNIVRKAKEHCDYLIAGVLTDELVMHFKNHMPVIPFEERIEILRSIRYVDEAVSVTFENIDKMDAWRRYHFDYLFSGDDYRNASHWIDDQRKLQEVGSDIVFFPYTQSTSSTMIRKKLN</sequence>
<dbReference type="HOGENOM" id="CLU_034585_2_2_9"/>
<keyword evidence="1 4" id="KW-0808">Transferase</keyword>
<keyword evidence="2 4" id="KW-0548">Nucleotidyltransferase</keyword>
<dbReference type="STRING" id="1235802.C823_02754"/>
<evidence type="ECO:0000313" key="5">
    <source>
        <dbReference type="Proteomes" id="UP000012589"/>
    </source>
</evidence>
<dbReference type="NCBIfam" id="TIGR00125">
    <property type="entry name" value="cyt_tran_rel"/>
    <property type="match status" value="1"/>
</dbReference>
<dbReference type="EMBL" id="AQFT01000087">
    <property type="protein sequence ID" value="EMZ25738.1"/>
    <property type="molecule type" value="Genomic_DNA"/>
</dbReference>